<sequence>MLGNTECQKYDPAFHLPNINPESPSKAMDPSRKRSSAAELPTLIAKAKRKRPNDNQISSKIEAIVPESKLYSELLQFEKKLDATIMRKRLDLQETLNKPVKIKRTLRIFISNLSHDQDALESEDEEPQLDKGPTPSWTLKVEGRLVDEVNASAYKNRQTSRKFSSFFKSVMIELDRDSNLYPNGNFVEWHKSPNQADVDGFEIKRHGDENVKVRVILHLDNSPERFKLSPELADVLAIDVETRPGIMMALWQYIKFHQLQDPEDKRNINCDHKLAALFNQPKISFPALPELIGRFLSPPDPIVLEYTVRVDKPYHLSPHCYDLDVEVDDPLFKSKISSLLSSTSPSNSATAINSTVSNTAAATITNSLPKQIHTQDEQIMQYIQSMHNSKTKRDFLLRFANDPVDFLDRWVASQSRDLEVILGESHVNLEEQRRAEFYNQQWVNEAVFHYMTAKNQKKLQELLSGHPQVVPAPGPAPGPGSNQQPLLQGIVPSAPGHPSQQQFQQSMPPGHAGGRF</sequence>
<gene>
    <name evidence="3" type="ORF">BCR41DRAFT_422340</name>
</gene>
<feature type="region of interest" description="Disordered" evidence="1">
    <location>
        <begin position="117"/>
        <end position="136"/>
    </location>
</feature>
<dbReference type="AlphaFoldDB" id="A0A1Y2GLH4"/>
<dbReference type="Proteomes" id="UP000193648">
    <property type="component" value="Unassembled WGS sequence"/>
</dbReference>
<proteinExistence type="predicted"/>
<comment type="caution">
    <text evidence="3">The sequence shown here is derived from an EMBL/GenBank/DDBJ whole genome shotgun (WGS) entry which is preliminary data.</text>
</comment>
<dbReference type="STRING" id="64571.A0A1Y2GLH4"/>
<dbReference type="PANTHER" id="PTHR13844">
    <property type="entry name" value="SWI/SNF-RELATED MATRIX-ASSOCIATED ACTIN-DEPENDENT REGULATOR OF CHROMATIN SUBFAMILY D"/>
    <property type="match status" value="1"/>
</dbReference>
<name>A0A1Y2GLH4_9FUNG</name>
<dbReference type="OrthoDB" id="10263741at2759"/>
<dbReference type="CDD" id="cd10568">
    <property type="entry name" value="SWIB_like"/>
    <property type="match status" value="1"/>
</dbReference>
<dbReference type="InterPro" id="IPR019835">
    <property type="entry name" value="SWIB_domain"/>
</dbReference>
<keyword evidence="4" id="KW-1185">Reference proteome</keyword>
<evidence type="ECO:0000256" key="1">
    <source>
        <dbReference type="SAM" id="MobiDB-lite"/>
    </source>
</evidence>
<evidence type="ECO:0000313" key="4">
    <source>
        <dbReference type="Proteomes" id="UP000193648"/>
    </source>
</evidence>
<organism evidence="3 4">
    <name type="scientific">Lobosporangium transversale</name>
    <dbReference type="NCBI Taxonomy" id="64571"/>
    <lineage>
        <taxon>Eukaryota</taxon>
        <taxon>Fungi</taxon>
        <taxon>Fungi incertae sedis</taxon>
        <taxon>Mucoromycota</taxon>
        <taxon>Mortierellomycotina</taxon>
        <taxon>Mortierellomycetes</taxon>
        <taxon>Mortierellales</taxon>
        <taxon>Mortierellaceae</taxon>
        <taxon>Lobosporangium</taxon>
    </lineage>
</organism>
<dbReference type="RefSeq" id="XP_021880946.1">
    <property type="nucleotide sequence ID" value="XM_022030144.1"/>
</dbReference>
<dbReference type="GeneID" id="33571987"/>
<dbReference type="SUPFAM" id="SSF47592">
    <property type="entry name" value="SWIB/MDM2 domain"/>
    <property type="match status" value="1"/>
</dbReference>
<feature type="region of interest" description="Disordered" evidence="1">
    <location>
        <begin position="466"/>
        <end position="516"/>
    </location>
</feature>
<evidence type="ECO:0000313" key="3">
    <source>
        <dbReference type="EMBL" id="ORZ14814.1"/>
    </source>
</evidence>
<dbReference type="Pfam" id="PF02201">
    <property type="entry name" value="SWIB"/>
    <property type="match status" value="1"/>
</dbReference>
<dbReference type="InParanoid" id="A0A1Y2GLH4"/>
<dbReference type="Gene3D" id="1.10.245.10">
    <property type="entry name" value="SWIB/MDM2 domain"/>
    <property type="match status" value="1"/>
</dbReference>
<dbReference type="EMBL" id="MCFF01000020">
    <property type="protein sequence ID" value="ORZ14814.1"/>
    <property type="molecule type" value="Genomic_DNA"/>
</dbReference>
<dbReference type="FunCoup" id="A0A1Y2GLH4">
    <property type="interactions" value="560"/>
</dbReference>
<feature type="region of interest" description="Disordered" evidence="1">
    <location>
        <begin position="11"/>
        <end position="40"/>
    </location>
</feature>
<dbReference type="PROSITE" id="PS51925">
    <property type="entry name" value="SWIB_MDM2"/>
    <property type="match status" value="1"/>
</dbReference>
<reference evidence="3 4" key="1">
    <citation type="submission" date="2016-07" db="EMBL/GenBank/DDBJ databases">
        <title>Pervasive Adenine N6-methylation of Active Genes in Fungi.</title>
        <authorList>
            <consortium name="DOE Joint Genome Institute"/>
            <person name="Mondo S.J."/>
            <person name="Dannebaum R.O."/>
            <person name="Kuo R.C."/>
            <person name="Labutti K."/>
            <person name="Haridas S."/>
            <person name="Kuo A."/>
            <person name="Salamov A."/>
            <person name="Ahrendt S.R."/>
            <person name="Lipzen A."/>
            <person name="Sullivan W."/>
            <person name="Andreopoulos W.B."/>
            <person name="Clum A."/>
            <person name="Lindquist E."/>
            <person name="Daum C."/>
            <person name="Ramamoorthy G.K."/>
            <person name="Gryganskyi A."/>
            <person name="Culley D."/>
            <person name="Magnuson J.K."/>
            <person name="James T.Y."/>
            <person name="O'Malley M.A."/>
            <person name="Stajich J.E."/>
            <person name="Spatafora J.W."/>
            <person name="Visel A."/>
            <person name="Grigoriev I.V."/>
        </authorList>
    </citation>
    <scope>NUCLEOTIDE SEQUENCE [LARGE SCALE GENOMIC DNA]</scope>
    <source>
        <strain evidence="3 4">NRRL 3116</strain>
    </source>
</reference>
<feature type="domain" description="DM2" evidence="2">
    <location>
        <begin position="221"/>
        <end position="298"/>
    </location>
</feature>
<dbReference type="InterPro" id="IPR003121">
    <property type="entry name" value="SWIB_MDM2_domain"/>
</dbReference>
<evidence type="ECO:0000259" key="2">
    <source>
        <dbReference type="PROSITE" id="PS51925"/>
    </source>
</evidence>
<dbReference type="InterPro" id="IPR036885">
    <property type="entry name" value="SWIB_MDM2_dom_sf"/>
</dbReference>
<accession>A0A1Y2GLH4</accession>
<protein>
    <recommendedName>
        <fullName evidence="2">DM2 domain-containing protein</fullName>
    </recommendedName>
</protein>
<dbReference type="SMART" id="SM00151">
    <property type="entry name" value="SWIB"/>
    <property type="match status" value="1"/>
</dbReference>